<dbReference type="InterPro" id="IPR039266">
    <property type="entry name" value="EN-1/SPM"/>
</dbReference>
<accession>Q9FVG4</accession>
<evidence type="ECO:0000256" key="1">
    <source>
        <dbReference type="SAM" id="MobiDB-lite"/>
    </source>
</evidence>
<feature type="compositionally biased region" description="Low complexity" evidence="1">
    <location>
        <begin position="91"/>
        <end position="102"/>
    </location>
</feature>
<feature type="region of interest" description="Disordered" evidence="1">
    <location>
        <begin position="544"/>
        <end position="568"/>
    </location>
</feature>
<organism evidence="2">
    <name type="scientific">Zea mays</name>
    <name type="common">Maize</name>
    <dbReference type="NCBI Taxonomy" id="4577"/>
    <lineage>
        <taxon>Eukaryota</taxon>
        <taxon>Viridiplantae</taxon>
        <taxon>Streptophyta</taxon>
        <taxon>Embryophyta</taxon>
        <taxon>Tracheophyta</taxon>
        <taxon>Spermatophyta</taxon>
        <taxon>Magnoliopsida</taxon>
        <taxon>Liliopsida</taxon>
        <taxon>Poales</taxon>
        <taxon>Poaceae</taxon>
        <taxon>PACMAD clade</taxon>
        <taxon>Panicoideae</taxon>
        <taxon>Andropogonodae</taxon>
        <taxon>Andropogoneae</taxon>
        <taxon>Tripsacinae</taxon>
        <taxon>Zea</taxon>
    </lineage>
</organism>
<dbReference type="ExpressionAtlas" id="Q9FVG4">
    <property type="expression patterns" value="baseline and differential"/>
</dbReference>
<name>Q9FVG4_MAIZE</name>
<feature type="compositionally biased region" description="Pro residues" evidence="1">
    <location>
        <begin position="544"/>
        <end position="563"/>
    </location>
</feature>
<reference evidence="2" key="1">
    <citation type="journal article" date="2001" name="Plant Mol. Biol.">
        <title>Molecular analysis of the Doppia transposable element of maize.</title>
        <authorList>
            <person name="Bercury S.D."/>
            <person name="Panavas T."/>
            <person name="Irenze K."/>
            <person name="Walker E.L."/>
        </authorList>
    </citation>
    <scope>NUCLEOTIDE SEQUENCE</scope>
    <source>
        <strain evidence="2">W22</strain>
    </source>
</reference>
<feature type="region of interest" description="Disordered" evidence="1">
    <location>
        <begin position="434"/>
        <end position="477"/>
    </location>
</feature>
<dbReference type="PANTHER" id="PTHR33157">
    <property type="entry name" value="AUTONOMOUS TRANSPOSABLE ELEMENT EN-1 MOSAIC PROTEIN-RELATED"/>
    <property type="match status" value="1"/>
</dbReference>
<dbReference type="PANTHER" id="PTHR33157:SF14">
    <property type="entry name" value="AUTONOMOUS TRANSPOSABLE ELEMENT EN-1 MOSAIC PROTEIN"/>
    <property type="match status" value="1"/>
</dbReference>
<feature type="compositionally biased region" description="Basic and acidic residues" evidence="1">
    <location>
        <begin position="450"/>
        <end position="462"/>
    </location>
</feature>
<dbReference type="AlphaFoldDB" id="Q9FVG4"/>
<dbReference type="Pfam" id="PF03004">
    <property type="entry name" value="Transposase_24"/>
    <property type="match status" value="1"/>
</dbReference>
<feature type="compositionally biased region" description="Acidic residues" evidence="1">
    <location>
        <begin position="73"/>
        <end position="88"/>
    </location>
</feature>
<dbReference type="InterPro" id="IPR004252">
    <property type="entry name" value="Probable_transposase_24"/>
</dbReference>
<dbReference type="GO" id="GO:0032196">
    <property type="term" value="P:transposition"/>
    <property type="evidence" value="ECO:0007669"/>
    <property type="project" value="InterPro"/>
</dbReference>
<feature type="compositionally biased region" description="Low complexity" evidence="1">
    <location>
        <begin position="463"/>
        <end position="477"/>
    </location>
</feature>
<feature type="compositionally biased region" description="Acidic residues" evidence="1">
    <location>
        <begin position="50"/>
        <end position="61"/>
    </location>
</feature>
<feature type="compositionally biased region" description="Low complexity" evidence="1">
    <location>
        <begin position="605"/>
        <end position="614"/>
    </location>
</feature>
<dbReference type="EMBL" id="AF187823">
    <property type="protein sequence ID" value="AAG17044.1"/>
    <property type="molecule type" value="mRNA"/>
</dbReference>
<feature type="region of interest" description="Disordered" evidence="1">
    <location>
        <begin position="1"/>
        <end position="119"/>
    </location>
</feature>
<evidence type="ECO:0000313" key="2">
    <source>
        <dbReference type="EMBL" id="AAG17044.1"/>
    </source>
</evidence>
<feature type="region of interest" description="Disordered" evidence="1">
    <location>
        <begin position="599"/>
        <end position="621"/>
    </location>
</feature>
<proteinExistence type="evidence at transcript level"/>
<feature type="compositionally biased region" description="Low complexity" evidence="1">
    <location>
        <begin position="436"/>
        <end position="448"/>
    </location>
</feature>
<feature type="compositionally biased region" description="Low complexity" evidence="1">
    <location>
        <begin position="19"/>
        <end position="48"/>
    </location>
</feature>
<protein>
    <submittedName>
        <fullName evidence="2">Transposase DOPA</fullName>
    </submittedName>
</protein>
<sequence>MRMTFDLLNMFKHRRSRRSGGSAASEDSSGSGLFQGTSQSRQRQQQLLDCLDEVQGEEGEQETPQQDAHVQGEEGEQDDEGEQDEEVDPMGAGSAGDASDGSTSFRYKKSNALGPRPAERRLIRPHGEWSWEDLTWDGTGRRPKVNAVLGSLCRFYYPGMVELNGERFAAMQWADWGLKDYVEPGESGESSSGGGSSEKKRRTCQVAVWDEFWGRFQLPDDIEEDQAQWTRVRGTFGKCADKIIKDAMYNARIAAVNYYYKKIKGQKMSKALGANEIYLTEEQYLESVVDWLAKDMEAWRWLAKRWASPEWIAESNKHRANRGTEGPRHRYGADGHLGTARRMEAESGVAPSFMEVYVRGHRGPDPANPDELCSEAAREKMNAYGEEMTQRHGPDFDWMHSDLDASALYHSGGGRKHGRFAFGTGVVEYNRTLGQGKTSSSAGSSRSSKSAREAQLEEETRAAQEQARAAQEQARAAQEQVGQLTQYMTSYFQEMTTRLGPDMNLPAFRPPQAQGWGQWPGQAPASQPQWTGVGWTQAPPGTWTPPPPQGSQPVPGWMPPVSQPPAGSQPFQAWMAPPPTGWVPPPQGWPAQQYPWMHAQPPPHHGSQGSASHAHGSEGGCQRPRLPRPWFWRGVATFLVAEEGVAKTHIARRVSSEFVYGLCMDMYRLCLWF</sequence>